<feature type="transmembrane region" description="Helical" evidence="9">
    <location>
        <begin position="444"/>
        <end position="470"/>
    </location>
</feature>
<gene>
    <name evidence="11" type="ORF">Nepgr_002112</name>
</gene>
<evidence type="ECO:0000256" key="5">
    <source>
        <dbReference type="ARBA" id="ARBA00022989"/>
    </source>
</evidence>
<feature type="chain" id="PRO_5042091865" evidence="10">
    <location>
        <begin position="18"/>
        <end position="665"/>
    </location>
</feature>
<feature type="signal peptide" evidence="10">
    <location>
        <begin position="1"/>
        <end position="17"/>
    </location>
</feature>
<evidence type="ECO:0000313" key="11">
    <source>
        <dbReference type="EMBL" id="GMH00273.1"/>
    </source>
</evidence>
<keyword evidence="12" id="KW-1185">Reference proteome</keyword>
<dbReference type="InterPro" id="IPR003691">
    <property type="entry name" value="FluC"/>
</dbReference>
<accession>A0AAD3RY34</accession>
<dbReference type="EMBL" id="BSYO01000002">
    <property type="protein sequence ID" value="GMH00273.1"/>
    <property type="molecule type" value="Genomic_DNA"/>
</dbReference>
<keyword evidence="6 9" id="KW-0472">Membrane</keyword>
<sequence length="665" mass="73320">MVTPILAPLLDLYGVLAIMPPLSEKSLSDIATTFTEGTAWINKIHFEETGEMPLLEFPEVNLTEVPTSHSPMSARKASDQRLGRNLNRSWNHLFLTMDRENNEIPPRRSRSLGMTSTSRSSMRTLSLKLSGTDYPEFDEDMESRIVSQAGDIGDRALHSKRRSDSGSLSLTLDAYMQNEVLVPIPEFPATLNIVSPGTQIPSEIVCPLSQIRPRRSRSLGMTGTSGSSMRTLSLRLLGTNHAEFDEDMESRIVSEAGDIGDRALHSRRRSDSGSPCLSLETYMQNEVLVPIPEFPATSNTVFPGTQIPSEIMSPLSTDAILESEEENGKGGKLWEQWQPVVEHVSCLIFLSVFGILGVLTRYVLQKLFGPGRLGVTSSTSILYLDLPSNMVGSFLMGWFGVVFKGDISRRSDQLAIGLTTGYLGSLTTFSGWNQAMLNMSAKGHWVFTALGFLLSLLLCAHSIIVGVHTAKGFRLLLRRLDNNGIRCCRSEWKIGNYKCHLIFVLALTVSLVLLLTLSGILEKKEFKSSNSEAKLWLGCLVAPPGVWIRWWLSRLNGQGLGHWGRWKWIPFGTLIANVSAACIMAALATVMREVNTKTCGTVVGGIQLGFLGCLSTVSTFIAEYNAMSQSSRTWRAYAYATITIIISFGMGTLIYSVPVWTKRQG</sequence>
<evidence type="ECO:0000256" key="10">
    <source>
        <dbReference type="SAM" id="SignalP"/>
    </source>
</evidence>
<evidence type="ECO:0000256" key="1">
    <source>
        <dbReference type="ARBA" id="ARBA00002598"/>
    </source>
</evidence>
<evidence type="ECO:0000313" key="12">
    <source>
        <dbReference type="Proteomes" id="UP001279734"/>
    </source>
</evidence>
<dbReference type="PANTHER" id="PTHR28259:SF1">
    <property type="entry name" value="FLUORIDE EXPORT PROTEIN 1-RELATED"/>
    <property type="match status" value="1"/>
</dbReference>
<evidence type="ECO:0000256" key="7">
    <source>
        <dbReference type="ARBA" id="ARBA00035120"/>
    </source>
</evidence>
<evidence type="ECO:0000256" key="9">
    <source>
        <dbReference type="SAM" id="Phobius"/>
    </source>
</evidence>
<feature type="transmembrane region" description="Helical" evidence="9">
    <location>
        <begin position="380"/>
        <end position="402"/>
    </location>
</feature>
<feature type="transmembrane region" description="Helical" evidence="9">
    <location>
        <begin position="602"/>
        <end position="624"/>
    </location>
</feature>
<comment type="similarity">
    <text evidence="7">Belongs to the fluoride channel Fluc/FEX (TC 1.A.43) family.</text>
</comment>
<proteinExistence type="inferred from homology"/>
<dbReference type="Pfam" id="PF02537">
    <property type="entry name" value="CRCB"/>
    <property type="match status" value="2"/>
</dbReference>
<comment type="caution">
    <text evidence="11">The sequence shown here is derived from an EMBL/GenBank/DDBJ whole genome shotgun (WGS) entry which is preliminary data.</text>
</comment>
<feature type="transmembrane region" description="Helical" evidence="9">
    <location>
        <begin position="340"/>
        <end position="360"/>
    </location>
</feature>
<evidence type="ECO:0000256" key="8">
    <source>
        <dbReference type="ARBA" id="ARBA00035585"/>
    </source>
</evidence>
<evidence type="ECO:0000256" key="6">
    <source>
        <dbReference type="ARBA" id="ARBA00023136"/>
    </source>
</evidence>
<organism evidence="11 12">
    <name type="scientific">Nepenthes gracilis</name>
    <name type="common">Slender pitcher plant</name>
    <dbReference type="NCBI Taxonomy" id="150966"/>
    <lineage>
        <taxon>Eukaryota</taxon>
        <taxon>Viridiplantae</taxon>
        <taxon>Streptophyta</taxon>
        <taxon>Embryophyta</taxon>
        <taxon>Tracheophyta</taxon>
        <taxon>Spermatophyta</taxon>
        <taxon>Magnoliopsida</taxon>
        <taxon>eudicotyledons</taxon>
        <taxon>Gunneridae</taxon>
        <taxon>Pentapetalae</taxon>
        <taxon>Caryophyllales</taxon>
        <taxon>Nepenthaceae</taxon>
        <taxon>Nepenthes</taxon>
    </lineage>
</organism>
<comment type="function">
    <text evidence="1">Fluoride channel required for the rapid expulsion of cytoplasmic fluoride.</text>
</comment>
<dbReference type="GO" id="GO:0005886">
    <property type="term" value="C:plasma membrane"/>
    <property type="evidence" value="ECO:0007669"/>
    <property type="project" value="UniProtKB-SubCell"/>
</dbReference>
<feature type="transmembrane region" description="Helical" evidence="9">
    <location>
        <begin position="636"/>
        <end position="657"/>
    </location>
</feature>
<evidence type="ECO:0000256" key="2">
    <source>
        <dbReference type="ARBA" id="ARBA00004651"/>
    </source>
</evidence>
<feature type="transmembrane region" description="Helical" evidence="9">
    <location>
        <begin position="414"/>
        <end position="432"/>
    </location>
</feature>
<dbReference type="Proteomes" id="UP001279734">
    <property type="component" value="Unassembled WGS sequence"/>
</dbReference>
<dbReference type="PANTHER" id="PTHR28259">
    <property type="entry name" value="FLUORIDE EXPORT PROTEIN 1-RELATED"/>
    <property type="match status" value="1"/>
</dbReference>
<keyword evidence="4 9" id="KW-0812">Transmembrane</keyword>
<dbReference type="GO" id="GO:1903425">
    <property type="term" value="F:fluoride transmembrane transporter activity"/>
    <property type="evidence" value="ECO:0007669"/>
    <property type="project" value="TreeGrafter"/>
</dbReference>
<keyword evidence="10" id="KW-0732">Signal</keyword>
<feature type="transmembrane region" description="Helical" evidence="9">
    <location>
        <begin position="568"/>
        <end position="590"/>
    </location>
</feature>
<feature type="transmembrane region" description="Helical" evidence="9">
    <location>
        <begin position="499"/>
        <end position="521"/>
    </location>
</feature>
<comment type="catalytic activity">
    <reaction evidence="8">
        <text>fluoride(in) = fluoride(out)</text>
        <dbReference type="Rhea" id="RHEA:76159"/>
        <dbReference type="ChEBI" id="CHEBI:17051"/>
    </reaction>
    <physiologicalReaction direction="left-to-right" evidence="8">
        <dbReference type="Rhea" id="RHEA:76160"/>
    </physiologicalReaction>
</comment>
<keyword evidence="5 9" id="KW-1133">Transmembrane helix</keyword>
<name>A0AAD3RY34_NEPGR</name>
<comment type="subcellular location">
    <subcellularLocation>
        <location evidence="2">Cell membrane</location>
        <topology evidence="2">Multi-pass membrane protein</topology>
    </subcellularLocation>
</comment>
<dbReference type="AlphaFoldDB" id="A0AAD3RY34"/>
<protein>
    <submittedName>
        <fullName evidence="11">Uncharacterized protein</fullName>
    </submittedName>
</protein>
<evidence type="ECO:0000256" key="4">
    <source>
        <dbReference type="ARBA" id="ARBA00022692"/>
    </source>
</evidence>
<evidence type="ECO:0000256" key="3">
    <source>
        <dbReference type="ARBA" id="ARBA00022475"/>
    </source>
</evidence>
<keyword evidence="3" id="KW-1003">Cell membrane</keyword>
<reference evidence="11" key="1">
    <citation type="submission" date="2023-05" db="EMBL/GenBank/DDBJ databases">
        <title>Nepenthes gracilis genome sequencing.</title>
        <authorList>
            <person name="Fukushima K."/>
        </authorList>
    </citation>
    <scope>NUCLEOTIDE SEQUENCE</scope>
    <source>
        <strain evidence="11">SING2019-196</strain>
    </source>
</reference>